<dbReference type="GO" id="GO:0005524">
    <property type="term" value="F:ATP binding"/>
    <property type="evidence" value="ECO:0007669"/>
    <property type="project" value="UniProtKB-KW"/>
</dbReference>
<dbReference type="PANTHER" id="PTHR14074:SF16">
    <property type="entry name" value="ANTIVIRAL INNATE IMMUNE RESPONSE RECEPTOR RIG-I"/>
    <property type="match status" value="1"/>
</dbReference>
<sequence>MATASTLLVKETSTGSEPGSPVQEHAYKPREYQLEMLAESLKRNIIIAMDTGSGKTLIATMRIQAELQRCSPDKLVWFCVPSVALAMQQYKSISTQLPLFQPQCKLLTGADNCEFWSGNIWTEVLKDTRIIISTHAILFDALTHAYVQMARLSLLIFDEAHHAVKKHPANQIMEHFYHPLPEEKRPWILGLTASPLVGDNVRDLGQLETNLNAISRTPKTHRAELERHVHRPELVPLSFTSNAESTLSSPAMKRLERVYNSLNIDEDPWVIMMRSDESRKHSHTLFKAVINGRTHDQIRFLHDRAQYIKEELGAQGADIFLHLCISRYRSGNDEIGCMLAHKEDAEGLYLSGKLDQVLRDPSDHPLVTELPFSPKVDALIGFLEHEDPDSFTGLVFVKTRAEVAVISYILANHPDTSKFAIGTFVGTSSNASRKHSIHDLADVRSQKSTLQELRDGRKNLVVTTNALEEGIDVIACNVVLCFDMPRTLISFIQRRSEEELDDRCLYAESTG</sequence>
<dbReference type="PANTHER" id="PTHR14074">
    <property type="entry name" value="HELICASE WITH DEATH DOMAIN-RELATED"/>
    <property type="match status" value="1"/>
</dbReference>
<keyword evidence="1" id="KW-0547">Nucleotide-binding</keyword>
<dbReference type="Pfam" id="PF00271">
    <property type="entry name" value="Helicase_C"/>
    <property type="match status" value="1"/>
</dbReference>
<comment type="caution">
    <text evidence="6">The sequence shown here is derived from an EMBL/GenBank/DDBJ whole genome shotgun (WGS) entry which is preliminary data.</text>
</comment>
<evidence type="ECO:0000259" key="4">
    <source>
        <dbReference type="PROSITE" id="PS51192"/>
    </source>
</evidence>
<proteinExistence type="predicted"/>
<evidence type="ECO:0000256" key="2">
    <source>
        <dbReference type="ARBA" id="ARBA00022840"/>
    </source>
</evidence>
<feature type="region of interest" description="Disordered" evidence="3">
    <location>
        <begin position="1"/>
        <end position="25"/>
    </location>
</feature>
<dbReference type="Gene3D" id="3.40.50.300">
    <property type="entry name" value="P-loop containing nucleotide triphosphate hydrolases"/>
    <property type="match status" value="2"/>
</dbReference>
<feature type="domain" description="Helicase ATP-binding" evidence="4">
    <location>
        <begin position="36"/>
        <end position="199"/>
    </location>
</feature>
<dbReference type="InterPro" id="IPR051363">
    <property type="entry name" value="RLR_Helicase"/>
</dbReference>
<evidence type="ECO:0000259" key="5">
    <source>
        <dbReference type="PROSITE" id="PS51194"/>
    </source>
</evidence>
<evidence type="ECO:0000313" key="7">
    <source>
        <dbReference type="Proteomes" id="UP001161017"/>
    </source>
</evidence>
<feature type="domain" description="Helicase C-terminal" evidence="5">
    <location>
        <begin position="375"/>
        <end position="511"/>
    </location>
</feature>
<dbReference type="Pfam" id="PF00270">
    <property type="entry name" value="DEAD"/>
    <property type="match status" value="1"/>
</dbReference>
<dbReference type="InterPro" id="IPR027417">
    <property type="entry name" value="P-loop_NTPase"/>
</dbReference>
<dbReference type="AlphaFoldDB" id="A0AA43QUK1"/>
<dbReference type="PROSITE" id="PS51194">
    <property type="entry name" value="HELICASE_CTER"/>
    <property type="match status" value="1"/>
</dbReference>
<dbReference type="SMART" id="SM00487">
    <property type="entry name" value="DEXDc"/>
    <property type="match status" value="1"/>
</dbReference>
<protein>
    <submittedName>
        <fullName evidence="6">Dicer-like protein 2</fullName>
    </submittedName>
</protein>
<keyword evidence="2" id="KW-0067">ATP-binding</keyword>
<dbReference type="EMBL" id="JAPUFD010000016">
    <property type="protein sequence ID" value="MDI1491964.1"/>
    <property type="molecule type" value="Genomic_DNA"/>
</dbReference>
<name>A0AA43QUK1_9LECA</name>
<dbReference type="InterPro" id="IPR011545">
    <property type="entry name" value="DEAD/DEAH_box_helicase_dom"/>
</dbReference>
<dbReference type="InterPro" id="IPR014001">
    <property type="entry name" value="Helicase_ATP-bd"/>
</dbReference>
<evidence type="ECO:0000313" key="6">
    <source>
        <dbReference type="EMBL" id="MDI1491964.1"/>
    </source>
</evidence>
<organism evidence="6 7">
    <name type="scientific">Ramalina farinacea</name>
    <dbReference type="NCBI Taxonomy" id="258253"/>
    <lineage>
        <taxon>Eukaryota</taxon>
        <taxon>Fungi</taxon>
        <taxon>Dikarya</taxon>
        <taxon>Ascomycota</taxon>
        <taxon>Pezizomycotina</taxon>
        <taxon>Lecanoromycetes</taxon>
        <taxon>OSLEUM clade</taxon>
        <taxon>Lecanoromycetidae</taxon>
        <taxon>Lecanorales</taxon>
        <taxon>Lecanorineae</taxon>
        <taxon>Ramalinaceae</taxon>
        <taxon>Ramalina</taxon>
    </lineage>
</organism>
<gene>
    <name evidence="6" type="primary">dcl2</name>
    <name evidence="6" type="ORF">OHK93_003175</name>
</gene>
<dbReference type="InterPro" id="IPR001650">
    <property type="entry name" value="Helicase_C-like"/>
</dbReference>
<evidence type="ECO:0000256" key="3">
    <source>
        <dbReference type="SAM" id="MobiDB-lite"/>
    </source>
</evidence>
<feature type="non-terminal residue" evidence="6">
    <location>
        <position position="511"/>
    </location>
</feature>
<feature type="compositionally biased region" description="Polar residues" evidence="3">
    <location>
        <begin position="1"/>
        <end position="17"/>
    </location>
</feature>
<accession>A0AA43QUK1</accession>
<dbReference type="GO" id="GO:0005737">
    <property type="term" value="C:cytoplasm"/>
    <property type="evidence" value="ECO:0007669"/>
    <property type="project" value="TreeGrafter"/>
</dbReference>
<reference evidence="6" key="1">
    <citation type="journal article" date="2023" name="Genome Biol. Evol.">
        <title>First Whole Genome Sequence and Flow Cytometry Genome Size Data for the Lichen-Forming Fungus Ramalina farinacea (Ascomycota).</title>
        <authorList>
            <person name="Llewellyn T."/>
            <person name="Mian S."/>
            <person name="Hill R."/>
            <person name="Leitch I.J."/>
            <person name="Gaya E."/>
        </authorList>
    </citation>
    <scope>NUCLEOTIDE SEQUENCE</scope>
    <source>
        <strain evidence="6">LIQ254RAFAR</strain>
    </source>
</reference>
<dbReference type="PROSITE" id="PS51192">
    <property type="entry name" value="HELICASE_ATP_BIND_1"/>
    <property type="match status" value="1"/>
</dbReference>
<dbReference type="Proteomes" id="UP001161017">
    <property type="component" value="Unassembled WGS sequence"/>
</dbReference>
<dbReference type="CDD" id="cd18034">
    <property type="entry name" value="DEXHc_dicer"/>
    <property type="match status" value="1"/>
</dbReference>
<dbReference type="GO" id="GO:0003676">
    <property type="term" value="F:nucleic acid binding"/>
    <property type="evidence" value="ECO:0007669"/>
    <property type="project" value="InterPro"/>
</dbReference>
<evidence type="ECO:0000256" key="1">
    <source>
        <dbReference type="ARBA" id="ARBA00022741"/>
    </source>
</evidence>
<dbReference type="SUPFAM" id="SSF52540">
    <property type="entry name" value="P-loop containing nucleoside triphosphate hydrolases"/>
    <property type="match status" value="1"/>
</dbReference>
<keyword evidence="7" id="KW-1185">Reference proteome</keyword>